<dbReference type="SUPFAM" id="SSF56281">
    <property type="entry name" value="Metallo-hydrolase/oxidoreductase"/>
    <property type="match status" value="1"/>
</dbReference>
<dbReference type="InterPro" id="IPR051013">
    <property type="entry name" value="MBL_superfamily_lactonases"/>
</dbReference>
<dbReference type="Proteomes" id="UP000199598">
    <property type="component" value="Unassembled WGS sequence"/>
</dbReference>
<evidence type="ECO:0000256" key="3">
    <source>
        <dbReference type="ARBA" id="ARBA00022801"/>
    </source>
</evidence>
<protein>
    <submittedName>
        <fullName evidence="6">Glyoxylase, beta-lactamase superfamily II</fullName>
    </submittedName>
</protein>
<comment type="similarity">
    <text evidence="1">Belongs to the metallo-beta-lactamase superfamily.</text>
</comment>
<evidence type="ECO:0000313" key="7">
    <source>
        <dbReference type="Proteomes" id="UP000199598"/>
    </source>
</evidence>
<dbReference type="PROSITE" id="PS51318">
    <property type="entry name" value="TAT"/>
    <property type="match status" value="1"/>
</dbReference>
<comment type="caution">
    <text evidence="6">The sequence shown here is derived from an EMBL/GenBank/DDBJ whole genome shotgun (WGS) entry which is preliminary data.</text>
</comment>
<keyword evidence="2" id="KW-0479">Metal-binding</keyword>
<keyword evidence="4" id="KW-0862">Zinc</keyword>
<dbReference type="EMBL" id="FOSK01000006">
    <property type="protein sequence ID" value="SFK57918.1"/>
    <property type="molecule type" value="Genomic_DNA"/>
</dbReference>
<keyword evidence="7" id="KW-1185">Reference proteome</keyword>
<accession>A0A1I4AN28</accession>
<evidence type="ECO:0000256" key="2">
    <source>
        <dbReference type="ARBA" id="ARBA00022723"/>
    </source>
</evidence>
<dbReference type="PANTHER" id="PTHR42978:SF6">
    <property type="entry name" value="QUORUM-QUENCHING LACTONASE YTNP-RELATED"/>
    <property type="match status" value="1"/>
</dbReference>
<name>A0A1I4AN28_9HYPH</name>
<keyword evidence="3" id="KW-0378">Hydrolase</keyword>
<feature type="domain" description="Metallo-beta-lactamase" evidence="5">
    <location>
        <begin position="100"/>
        <end position="297"/>
    </location>
</feature>
<dbReference type="Pfam" id="PF00753">
    <property type="entry name" value="Lactamase_B"/>
    <property type="match status" value="1"/>
</dbReference>
<evidence type="ECO:0000256" key="1">
    <source>
        <dbReference type="ARBA" id="ARBA00007749"/>
    </source>
</evidence>
<dbReference type="InterPro" id="IPR001279">
    <property type="entry name" value="Metallo-B-lactamas"/>
</dbReference>
<sequence>MSSRDFLKLSRRGALALGAGGLLATGMRSLEAAAETPIESSDQRAPATEFQLGEFKVYALLDGTFVAEHPQDTFGMEQTSEVFEKASHDHFISSNKFRGFFTPVLVNTGDALVLFDTGRGVLAQPQSGNLLKALATAGIRPGDIDVVVLTHMHADHTGGLMQNGIPTFANARYVTSPIEFNYWEKLGPAANGSARVFAENVLPLKDKFDFIDPGREVVPGISAVEAYGHTPGHMAYMVEANGRKLMLTADTANHFVWSLAYPDWRVVFDIDKARAAETRRRIFGMIAEERIPFIGYHMPFPAMGFVEAVGEGFRFVPATYQLQLGHEDEQNRPE</sequence>
<proteinExistence type="inferred from homology"/>
<evidence type="ECO:0000259" key="5">
    <source>
        <dbReference type="SMART" id="SM00849"/>
    </source>
</evidence>
<dbReference type="SMART" id="SM00849">
    <property type="entry name" value="Lactamase_B"/>
    <property type="match status" value="1"/>
</dbReference>
<dbReference type="RefSeq" id="WP_093520189.1">
    <property type="nucleotide sequence ID" value="NZ_FOSK01000006.1"/>
</dbReference>
<evidence type="ECO:0000256" key="4">
    <source>
        <dbReference type="ARBA" id="ARBA00022833"/>
    </source>
</evidence>
<dbReference type="InterPro" id="IPR036866">
    <property type="entry name" value="RibonucZ/Hydroxyglut_hydro"/>
</dbReference>
<reference evidence="6 7" key="1">
    <citation type="submission" date="2016-10" db="EMBL/GenBank/DDBJ databases">
        <authorList>
            <person name="Varghese N."/>
            <person name="Submissions S."/>
        </authorList>
    </citation>
    <scope>NUCLEOTIDE SEQUENCE [LARGE SCALE GENOMIC DNA]</scope>
    <source>
        <strain evidence="6 7">DSM 16392</strain>
    </source>
</reference>
<gene>
    <name evidence="6" type="ORF">SAMN04488518_106313</name>
</gene>
<dbReference type="InterPro" id="IPR006311">
    <property type="entry name" value="TAT_signal"/>
</dbReference>
<evidence type="ECO:0000313" key="6">
    <source>
        <dbReference type="EMBL" id="SFK57918.1"/>
    </source>
</evidence>
<organism evidence="6 7">
    <name type="scientific">Pseudovibrio ascidiaceicola</name>
    <dbReference type="NCBI Taxonomy" id="285279"/>
    <lineage>
        <taxon>Bacteria</taxon>
        <taxon>Pseudomonadati</taxon>
        <taxon>Pseudomonadota</taxon>
        <taxon>Alphaproteobacteria</taxon>
        <taxon>Hyphomicrobiales</taxon>
        <taxon>Stappiaceae</taxon>
        <taxon>Pseudovibrio</taxon>
    </lineage>
</organism>
<dbReference type="CDD" id="cd07720">
    <property type="entry name" value="OPHC2-like_MBL-fold"/>
    <property type="match status" value="1"/>
</dbReference>
<dbReference type="PANTHER" id="PTHR42978">
    <property type="entry name" value="QUORUM-QUENCHING LACTONASE YTNP-RELATED-RELATED"/>
    <property type="match status" value="1"/>
</dbReference>
<dbReference type="Gene3D" id="3.60.15.10">
    <property type="entry name" value="Ribonuclease Z/Hydroxyacylglutathione hydrolase-like"/>
    <property type="match status" value="1"/>
</dbReference>